<dbReference type="KEGG" id="mik:FOE78_08870"/>
<sequence>MTAAPQHHAANGHRYGRALPAYTASADRTAAARWRIWLGASTYGAAASVLFQVIPELTERRGESIIC</sequence>
<accession>A0A516PXU1</accession>
<protein>
    <submittedName>
        <fullName evidence="1">Uncharacterized protein</fullName>
    </submittedName>
</protein>
<gene>
    <name evidence="1" type="ORF">FOE78_08870</name>
</gene>
<reference evidence="1 2" key="1">
    <citation type="submission" date="2019-07" db="EMBL/GenBank/DDBJ databases">
        <title>Microlunatus dokdonensis sp. nov. isolated from the rhizospheric soil of the wild plant Elymus tsukushiensis.</title>
        <authorList>
            <person name="Ghim S.-Y."/>
            <person name="Hwang Y.-J."/>
            <person name="Son J.-S."/>
            <person name="Shin J.-H."/>
        </authorList>
    </citation>
    <scope>NUCLEOTIDE SEQUENCE [LARGE SCALE GENOMIC DNA]</scope>
    <source>
        <strain evidence="1 2">KUDC0627</strain>
    </source>
</reference>
<dbReference type="AlphaFoldDB" id="A0A516PXU1"/>
<evidence type="ECO:0000313" key="2">
    <source>
        <dbReference type="Proteomes" id="UP000319263"/>
    </source>
</evidence>
<dbReference type="EMBL" id="CP041692">
    <property type="protein sequence ID" value="QDP95994.1"/>
    <property type="molecule type" value="Genomic_DNA"/>
</dbReference>
<name>A0A516PXU1_9ACTN</name>
<keyword evidence="2" id="KW-1185">Reference proteome</keyword>
<evidence type="ECO:0000313" key="1">
    <source>
        <dbReference type="EMBL" id="QDP95994.1"/>
    </source>
</evidence>
<dbReference type="RefSeq" id="WP_143985960.1">
    <property type="nucleotide sequence ID" value="NZ_CP041692.1"/>
</dbReference>
<proteinExistence type="predicted"/>
<organism evidence="1 2">
    <name type="scientific">Microlunatus elymi</name>
    <dbReference type="NCBI Taxonomy" id="2596828"/>
    <lineage>
        <taxon>Bacteria</taxon>
        <taxon>Bacillati</taxon>
        <taxon>Actinomycetota</taxon>
        <taxon>Actinomycetes</taxon>
        <taxon>Propionibacteriales</taxon>
        <taxon>Propionibacteriaceae</taxon>
        <taxon>Microlunatus</taxon>
    </lineage>
</organism>
<dbReference type="Proteomes" id="UP000319263">
    <property type="component" value="Chromosome"/>
</dbReference>